<evidence type="ECO:0000256" key="1">
    <source>
        <dbReference type="SAM" id="MobiDB-lite"/>
    </source>
</evidence>
<dbReference type="EMBL" id="JAANQT010013810">
    <property type="protein sequence ID" value="KAG1273038.1"/>
    <property type="molecule type" value="Genomic_DNA"/>
</dbReference>
<organism evidence="2 3">
    <name type="scientific">Rhizopus oryzae</name>
    <name type="common">Mucormycosis agent</name>
    <name type="synonym">Rhizopus arrhizus var. delemar</name>
    <dbReference type="NCBI Taxonomy" id="64495"/>
    <lineage>
        <taxon>Eukaryota</taxon>
        <taxon>Fungi</taxon>
        <taxon>Fungi incertae sedis</taxon>
        <taxon>Mucoromycota</taxon>
        <taxon>Mucoromycotina</taxon>
        <taxon>Mucoromycetes</taxon>
        <taxon>Mucorales</taxon>
        <taxon>Mucorineae</taxon>
        <taxon>Rhizopodaceae</taxon>
        <taxon>Rhizopus</taxon>
    </lineage>
</organism>
<evidence type="ECO:0000313" key="2">
    <source>
        <dbReference type="EMBL" id="KAG1273038.1"/>
    </source>
</evidence>
<protein>
    <submittedName>
        <fullName evidence="2">Uncharacterized protein</fullName>
    </submittedName>
</protein>
<evidence type="ECO:0000313" key="3">
    <source>
        <dbReference type="Proteomes" id="UP000716291"/>
    </source>
</evidence>
<dbReference type="AlphaFoldDB" id="A0A9P6WRH7"/>
<name>A0A9P6WRH7_RHIOR</name>
<keyword evidence="3" id="KW-1185">Reference proteome</keyword>
<accession>A0A9P6WRH7</accession>
<gene>
    <name evidence="2" type="ORF">G6F64_015426</name>
</gene>
<proteinExistence type="predicted"/>
<sequence length="92" mass="9732">MISIFLGTSRSSKAPVESTTRSSAGMNGSFTDWLPAAIMACLKRSVWLLPSAAFTVRWLASANSPTPCTTVTLRAFAMPARPPVSLATTLSL</sequence>
<reference evidence="2" key="1">
    <citation type="journal article" date="2020" name="Microb. Genom.">
        <title>Genetic diversity of clinical and environmental Mucorales isolates obtained from an investigation of mucormycosis cases among solid organ transplant recipients.</title>
        <authorList>
            <person name="Nguyen M.H."/>
            <person name="Kaul D."/>
            <person name="Muto C."/>
            <person name="Cheng S.J."/>
            <person name="Richter R.A."/>
            <person name="Bruno V.M."/>
            <person name="Liu G."/>
            <person name="Beyhan S."/>
            <person name="Sundermann A.J."/>
            <person name="Mounaud S."/>
            <person name="Pasculle A.W."/>
            <person name="Nierman W.C."/>
            <person name="Driscoll E."/>
            <person name="Cumbie R."/>
            <person name="Clancy C.J."/>
            <person name="Dupont C.L."/>
        </authorList>
    </citation>
    <scope>NUCLEOTIDE SEQUENCE</scope>
    <source>
        <strain evidence="2">GL11</strain>
    </source>
</reference>
<dbReference type="Proteomes" id="UP000716291">
    <property type="component" value="Unassembled WGS sequence"/>
</dbReference>
<feature type="region of interest" description="Disordered" evidence="1">
    <location>
        <begin position="1"/>
        <end position="28"/>
    </location>
</feature>
<comment type="caution">
    <text evidence="2">The sequence shown here is derived from an EMBL/GenBank/DDBJ whole genome shotgun (WGS) entry which is preliminary data.</text>
</comment>